<dbReference type="CDD" id="cd00096">
    <property type="entry name" value="Ig"/>
    <property type="match status" value="1"/>
</dbReference>
<feature type="domain" description="Ig-like" evidence="8">
    <location>
        <begin position="247"/>
        <end position="330"/>
    </location>
</feature>
<dbReference type="InterPro" id="IPR036179">
    <property type="entry name" value="Ig-like_dom_sf"/>
</dbReference>
<evidence type="ECO:0000256" key="3">
    <source>
        <dbReference type="ARBA" id="ARBA00022737"/>
    </source>
</evidence>
<reference evidence="10" key="1">
    <citation type="submission" date="2016-04" db="UniProtKB">
        <authorList>
            <consortium name="WormBaseParasite"/>
        </authorList>
    </citation>
    <scope>IDENTIFICATION</scope>
</reference>
<dbReference type="Gene3D" id="2.60.40.10">
    <property type="entry name" value="Immunoglobulins"/>
    <property type="match status" value="5"/>
</dbReference>
<dbReference type="InterPro" id="IPR003599">
    <property type="entry name" value="Ig_sub"/>
</dbReference>
<evidence type="ECO:0000256" key="1">
    <source>
        <dbReference type="ARBA" id="ARBA00004236"/>
    </source>
</evidence>
<keyword evidence="3" id="KW-0677">Repeat</keyword>
<dbReference type="SUPFAM" id="SSF48726">
    <property type="entry name" value="Immunoglobulin"/>
    <property type="match status" value="5"/>
</dbReference>
<dbReference type="PROSITE" id="PS50835">
    <property type="entry name" value="IG_LIKE"/>
    <property type="match status" value="5"/>
</dbReference>
<evidence type="ECO:0000313" key="9">
    <source>
        <dbReference type="Proteomes" id="UP000046393"/>
    </source>
</evidence>
<dbReference type="SMART" id="SM00409">
    <property type="entry name" value="IG"/>
    <property type="match status" value="5"/>
</dbReference>
<evidence type="ECO:0000259" key="8">
    <source>
        <dbReference type="PROSITE" id="PS50835"/>
    </source>
</evidence>
<dbReference type="Pfam" id="PF07679">
    <property type="entry name" value="I-set"/>
    <property type="match status" value="3"/>
</dbReference>
<dbReference type="InterPro" id="IPR013783">
    <property type="entry name" value="Ig-like_fold"/>
</dbReference>
<dbReference type="GO" id="GO:0005886">
    <property type="term" value="C:plasma membrane"/>
    <property type="evidence" value="ECO:0007669"/>
    <property type="project" value="UniProtKB-SubCell"/>
</dbReference>
<keyword evidence="5" id="KW-1015">Disulfide bond</keyword>
<keyword evidence="2" id="KW-1003">Cell membrane</keyword>
<protein>
    <submittedName>
        <fullName evidence="10">Ig-like domain-containing protein</fullName>
    </submittedName>
</protein>
<dbReference type="SMART" id="SM00408">
    <property type="entry name" value="IGc2"/>
    <property type="match status" value="4"/>
</dbReference>
<evidence type="ECO:0000313" key="10">
    <source>
        <dbReference type="WBParaSite" id="SMUV_0001041601-mRNA-1"/>
    </source>
</evidence>
<feature type="domain" description="Ig-like" evidence="8">
    <location>
        <begin position="333"/>
        <end position="423"/>
    </location>
</feature>
<evidence type="ECO:0000256" key="5">
    <source>
        <dbReference type="ARBA" id="ARBA00023157"/>
    </source>
</evidence>
<dbReference type="Pfam" id="PF13927">
    <property type="entry name" value="Ig_3"/>
    <property type="match status" value="1"/>
</dbReference>
<dbReference type="FunFam" id="2.60.40.10:FF:000005">
    <property type="entry name" value="Neuronal cell adhesion molecule"/>
    <property type="match status" value="1"/>
</dbReference>
<dbReference type="PANTHER" id="PTHR44170">
    <property type="entry name" value="PROTEIN SIDEKICK"/>
    <property type="match status" value="1"/>
</dbReference>
<accession>A0A0N5AZJ1</accession>
<keyword evidence="6" id="KW-0325">Glycoprotein</keyword>
<dbReference type="InterPro" id="IPR013098">
    <property type="entry name" value="Ig_I-set"/>
</dbReference>
<feature type="domain" description="Ig-like" evidence="8">
    <location>
        <begin position="34"/>
        <end position="128"/>
    </location>
</feature>
<evidence type="ECO:0000256" key="6">
    <source>
        <dbReference type="ARBA" id="ARBA00023180"/>
    </source>
</evidence>
<dbReference type="PANTHER" id="PTHR44170:SF6">
    <property type="entry name" value="CONTACTIN"/>
    <property type="match status" value="1"/>
</dbReference>
<name>A0A0N5AZJ1_9BILA</name>
<evidence type="ECO:0000256" key="2">
    <source>
        <dbReference type="ARBA" id="ARBA00022475"/>
    </source>
</evidence>
<feature type="domain" description="Ig-like" evidence="8">
    <location>
        <begin position="429"/>
        <end position="519"/>
    </location>
</feature>
<proteinExistence type="predicted"/>
<keyword evidence="7" id="KW-0393">Immunoglobulin domain</keyword>
<dbReference type="Proteomes" id="UP000046393">
    <property type="component" value="Unplaced"/>
</dbReference>
<sequence>MAASFLEYPYICSLEKSMREKLLFQTTFIPKGAPRLVLQPANEYYCMAGVTDTYISLPCKAVGNPSPTIEWFKNDVEKINTANESAKYIISGGVLLISSSKSQQTIYASYHCIATNVYGSVRSSVTVVRPTFIEHFDTQRLDVFPLGYIGGARIECQAPVHYPKSYSYSWMTRGSSNSFVEPDHRTFISHDGTLFFSYNIESDATSYACLLSLSAVRGGHSGPFFNLFLPKVLDQRTFAPQLDNLHPQIFPEHPRAGDTVYIDCFAYGKPAPKYHWSRGNNAKLSSRVKISNYGRVLTITSVKTDDSGVYKCTAENEFGTNSAEVNLRVAALPKILWALSDRILPTNSTVYFECVSSTNEGNVEWFKNAMPIAPLLMSLEDRGRYVIRESVLSISNTRESDSGMYQCFISSDVGTVTSSAHLKIQDFAPKFATQLMPKKIFATVGSDLIIPCLFYSLPLGEVEWYDKFGKRVGYDGRRRHLDEPQNYLQIDEIMQHDEGVYVCRASNRVGISNYEVKIYVRIVPSDNDLVLTCEAETLCDSLANCPDNSFQWSANGTPITSLQQYKNLGPSVSFFKSCFNPEMYYAAKIVINKFLKKIRIYVTETASKPIVLKIPKSTLQDPENPSVTVEGLKFLFRYNIQVNNVCQLIISTNYITQIIPCSNLSIYVLLCSLLYSSLLYTNCAML</sequence>
<keyword evidence="9" id="KW-1185">Reference proteome</keyword>
<evidence type="ECO:0000256" key="4">
    <source>
        <dbReference type="ARBA" id="ARBA00023136"/>
    </source>
</evidence>
<keyword evidence="4" id="KW-0472">Membrane</keyword>
<feature type="domain" description="Ig-like" evidence="8">
    <location>
        <begin position="130"/>
        <end position="209"/>
    </location>
</feature>
<comment type="subcellular location">
    <subcellularLocation>
        <location evidence="1">Cell membrane</location>
    </subcellularLocation>
</comment>
<dbReference type="WBParaSite" id="SMUV_0001041601-mRNA-1">
    <property type="protein sequence ID" value="SMUV_0001041601-mRNA-1"/>
    <property type="gene ID" value="SMUV_0001041601"/>
</dbReference>
<organism evidence="9 10">
    <name type="scientific">Syphacia muris</name>
    <dbReference type="NCBI Taxonomy" id="451379"/>
    <lineage>
        <taxon>Eukaryota</taxon>
        <taxon>Metazoa</taxon>
        <taxon>Ecdysozoa</taxon>
        <taxon>Nematoda</taxon>
        <taxon>Chromadorea</taxon>
        <taxon>Rhabditida</taxon>
        <taxon>Spirurina</taxon>
        <taxon>Oxyuridomorpha</taxon>
        <taxon>Oxyuroidea</taxon>
        <taxon>Oxyuridae</taxon>
        <taxon>Syphacia</taxon>
    </lineage>
</organism>
<dbReference type="GO" id="GO:0098609">
    <property type="term" value="P:cell-cell adhesion"/>
    <property type="evidence" value="ECO:0007669"/>
    <property type="project" value="TreeGrafter"/>
</dbReference>
<dbReference type="InterPro" id="IPR003598">
    <property type="entry name" value="Ig_sub2"/>
</dbReference>
<dbReference type="STRING" id="451379.A0A0N5AZJ1"/>
<evidence type="ECO:0000256" key="7">
    <source>
        <dbReference type="ARBA" id="ARBA00023319"/>
    </source>
</evidence>
<dbReference type="AlphaFoldDB" id="A0A0N5AZJ1"/>
<dbReference type="InterPro" id="IPR007110">
    <property type="entry name" value="Ig-like_dom"/>
</dbReference>